<dbReference type="OrthoDB" id="1999899at2"/>
<evidence type="ECO:0000259" key="4">
    <source>
        <dbReference type="PROSITE" id="PS51272"/>
    </source>
</evidence>
<dbReference type="Gene3D" id="2.160.20.20">
    <property type="match status" value="1"/>
</dbReference>
<dbReference type="PROSITE" id="PS51272">
    <property type="entry name" value="SLH"/>
    <property type="match status" value="3"/>
</dbReference>
<name>A0A401LAE7_9FIRM</name>
<comment type="subcellular location">
    <subcellularLocation>
        <location evidence="1">Cell envelope</location>
    </subcellularLocation>
</comment>
<feature type="signal peptide" evidence="3">
    <location>
        <begin position="1"/>
        <end position="25"/>
    </location>
</feature>
<dbReference type="InterPro" id="IPR001119">
    <property type="entry name" value="SLH_dom"/>
</dbReference>
<evidence type="ECO:0000256" key="3">
    <source>
        <dbReference type="SAM" id="SignalP"/>
    </source>
</evidence>
<protein>
    <recommendedName>
        <fullName evidence="4">SLH domain-containing protein</fullName>
    </recommendedName>
</protein>
<accession>A0A401LAE7</accession>
<feature type="chain" id="PRO_5019462075" description="SLH domain-containing protein" evidence="3">
    <location>
        <begin position="26"/>
        <end position="996"/>
    </location>
</feature>
<dbReference type="NCBIfam" id="TIGR02543">
    <property type="entry name" value="List_Bact_rpt"/>
    <property type="match status" value="1"/>
</dbReference>
<dbReference type="EMBL" id="BHVZ01000001">
    <property type="protein sequence ID" value="GCB28508.1"/>
    <property type="molecule type" value="Genomic_DNA"/>
</dbReference>
<dbReference type="AlphaFoldDB" id="A0A401LAE7"/>
<dbReference type="Gene3D" id="2.60.40.4270">
    <property type="entry name" value="Listeria-Bacteroides repeat domain"/>
    <property type="match status" value="2"/>
</dbReference>
<dbReference type="InterPro" id="IPR042229">
    <property type="entry name" value="Listeria/Bacterioides_rpt_sf"/>
</dbReference>
<gene>
    <name evidence="5" type="ORF">KGMB03357_01690</name>
</gene>
<dbReference type="PANTHER" id="PTHR43308">
    <property type="entry name" value="OUTER MEMBRANE PROTEIN ALPHA-RELATED"/>
    <property type="match status" value="1"/>
</dbReference>
<keyword evidence="6" id="KW-1185">Reference proteome</keyword>
<evidence type="ECO:0000256" key="1">
    <source>
        <dbReference type="ARBA" id="ARBA00004196"/>
    </source>
</evidence>
<dbReference type="SMART" id="SM00710">
    <property type="entry name" value="PbH1"/>
    <property type="match status" value="9"/>
</dbReference>
<organism evidence="5 6">
    <name type="scientific">Anaerotignum faecicola</name>
    <dbReference type="NCBI Taxonomy" id="2358141"/>
    <lineage>
        <taxon>Bacteria</taxon>
        <taxon>Bacillati</taxon>
        <taxon>Bacillota</taxon>
        <taxon>Clostridia</taxon>
        <taxon>Lachnospirales</taxon>
        <taxon>Anaerotignaceae</taxon>
        <taxon>Anaerotignum</taxon>
    </lineage>
</organism>
<dbReference type="SUPFAM" id="SSF51126">
    <property type="entry name" value="Pectin lyase-like"/>
    <property type="match status" value="1"/>
</dbReference>
<evidence type="ECO:0000256" key="2">
    <source>
        <dbReference type="ARBA" id="ARBA00022737"/>
    </source>
</evidence>
<feature type="domain" description="SLH" evidence="4">
    <location>
        <begin position="755"/>
        <end position="822"/>
    </location>
</feature>
<keyword evidence="2" id="KW-0677">Repeat</keyword>
<dbReference type="Proteomes" id="UP000287361">
    <property type="component" value="Unassembled WGS sequence"/>
</dbReference>
<comment type="caution">
    <text evidence="5">The sequence shown here is derived from an EMBL/GenBank/DDBJ whole genome shotgun (WGS) entry which is preliminary data.</text>
</comment>
<dbReference type="Pfam" id="PF00395">
    <property type="entry name" value="SLH"/>
    <property type="match status" value="3"/>
</dbReference>
<sequence length="996" mass="106584">MSKKLLSCAMAFLMAFTLMPCAAFAEETSAEGQVESLEAERPAEDDAFGEDGLDEAFFAEDADSLIGTLEADEESAAFAVSAITGIYLDQMHGDDTKDGLTESTAVKTIEKANELANANGTSDIFLKSVYQVTGTESWDLDGKTIHRHSLGGYMIELKDASASLTLKNVVIDGAEYSVAATHAAETDSIIKAASGGTIELKSGAILENNKAAQFGSGILANNGVKITMENGAVIRNNTNSNYELGGGILLGNGSTFTMNGGEISGNTANGGGGVAIIGSTMVMNGGKISNNSTYKTTGQGSYGAGVYVADYANASGGDILFKPKPASFEMNGGKITGNKALDYGGGILTFPQQSKKITINIKNGEISENQVTEGSGGAIAAFFGVTELNINGGTLTKNSAKNYGGGVFLYDATNVTISGGTISENKASQGGGVYLWPTSAANQTGGSIENNVANAGGGVCGGTYTMTGGVIKDNNNSLTEEARRSTRGDGVYVGTAFNLGGAAEISTNNDVYLEKGAREAKEGRYINVISSYTGASTAKPIQIHSEDVTVEGAEIGTQLVRYTTGAGGEAAAAQADANDIFVPSWKMQKGLVIGQSKAAGKTDWMTYVPSIRIQYQWVSTDNPSDVTPPADDYIRTGTAYTAKAQEATHQGYSFKGWFTDDACTLSYTDGTVLSTDTILYGKWEKIATPPSSGGGGSHVTKYYILHYESNGGTKYEDEKYKKNTVVILDKIPKRVGYTFTGWYADKELTDKITSVKMTSDKTVYAGWKATDVPETLNSDNHFAYIVGYEDGLVRPNADITRAEVAAIFFRLLKDDVRDDNLTANSVFTDVAFGKWYNKSISTMAKIGIVKGRTANAFAPNAPITRAEFAAICSRFDRSNVEIKSDFNDISGHWAENEIRRAASLGWIQGYTDGSFKPDQNITRAEAASMINRMLHRLPETVDDLLDGMIQWPDNQPNDWYYINMQEATNSHDFKQKGEINEYWTKLTENPNWDRYK</sequence>
<dbReference type="InterPro" id="IPR006626">
    <property type="entry name" value="PbH1"/>
</dbReference>
<feature type="domain" description="SLH" evidence="4">
    <location>
        <begin position="823"/>
        <end position="880"/>
    </location>
</feature>
<dbReference type="Pfam" id="PF09479">
    <property type="entry name" value="Flg_new"/>
    <property type="match status" value="2"/>
</dbReference>
<dbReference type="InterPro" id="IPR012332">
    <property type="entry name" value="Autotransporter_pectin_lyase_C"/>
</dbReference>
<keyword evidence="3" id="KW-0732">Signal</keyword>
<evidence type="ECO:0000313" key="6">
    <source>
        <dbReference type="Proteomes" id="UP000287361"/>
    </source>
</evidence>
<evidence type="ECO:0000313" key="5">
    <source>
        <dbReference type="EMBL" id="GCB28508.1"/>
    </source>
</evidence>
<proteinExistence type="predicted"/>
<feature type="domain" description="SLH" evidence="4">
    <location>
        <begin position="881"/>
        <end position="944"/>
    </location>
</feature>
<dbReference type="InterPro" id="IPR013378">
    <property type="entry name" value="InlB-like_B-rpt"/>
</dbReference>
<reference evidence="5 6" key="1">
    <citation type="submission" date="2018-10" db="EMBL/GenBank/DDBJ databases">
        <title>Draft Genome Sequence of Anaerotignum sp. KCTC 15736.</title>
        <authorList>
            <person name="Choi S.H."/>
            <person name="Kim J.S."/>
            <person name="Kang S.W."/>
            <person name="Lee J.S."/>
            <person name="Park S.H."/>
        </authorList>
    </citation>
    <scope>NUCLEOTIDE SEQUENCE [LARGE SCALE GENOMIC DNA]</scope>
    <source>
        <strain evidence="5 6">KCTC 15736</strain>
    </source>
</reference>
<dbReference type="InterPro" id="IPR011050">
    <property type="entry name" value="Pectin_lyase_fold/virulence"/>
</dbReference>
<dbReference type="InterPro" id="IPR051465">
    <property type="entry name" value="Cell_Envelope_Struct_Comp"/>
</dbReference>
<dbReference type="GO" id="GO:0030313">
    <property type="term" value="C:cell envelope"/>
    <property type="evidence" value="ECO:0007669"/>
    <property type="project" value="UniProtKB-SubCell"/>
</dbReference>